<sequence length="180" mass="21444">MVVTVAPWAFYLFLSLFILGLSFVIGWGLYRLFKNKMTKKLEGILAFFVAIGMIVFYLFVSETFTDRASFGEKIITKHREETIQKEQVVIIPFSRYVVIERLYEYGYVRKEQIDDEVYQLTFQIENGPLFLDTYDTFVTGDRWWSNEARFSFQQAYEKEWKKAVENDEKLPGLKVRMEKE</sequence>
<protein>
    <submittedName>
        <fullName evidence="2">Uncharacterized protein</fullName>
    </submittedName>
</protein>
<feature type="transmembrane region" description="Helical" evidence="1">
    <location>
        <begin position="41"/>
        <end position="60"/>
    </location>
</feature>
<evidence type="ECO:0000313" key="2">
    <source>
        <dbReference type="EMBL" id="MFC5627829.1"/>
    </source>
</evidence>
<proteinExistence type="predicted"/>
<reference evidence="3" key="1">
    <citation type="journal article" date="2019" name="Int. J. Syst. Evol. Microbiol.">
        <title>The Global Catalogue of Microorganisms (GCM) 10K type strain sequencing project: providing services to taxonomists for standard genome sequencing and annotation.</title>
        <authorList>
            <consortium name="The Broad Institute Genomics Platform"/>
            <consortium name="The Broad Institute Genome Sequencing Center for Infectious Disease"/>
            <person name="Wu L."/>
            <person name="Ma J."/>
        </authorList>
    </citation>
    <scope>NUCLEOTIDE SEQUENCE [LARGE SCALE GENOMIC DNA]</scope>
    <source>
        <strain evidence="3">CGMCC 1.15790</strain>
    </source>
</reference>
<gene>
    <name evidence="2" type="ORF">ACFPTR_02835</name>
</gene>
<accession>A0ABW0U524</accession>
<dbReference type="RefSeq" id="WP_270896312.1">
    <property type="nucleotide sequence ID" value="NZ_JBHSPF010000015.1"/>
</dbReference>
<feature type="transmembrane region" description="Helical" evidence="1">
    <location>
        <begin position="6"/>
        <end position="29"/>
    </location>
</feature>
<keyword evidence="1" id="KW-0812">Transmembrane</keyword>
<evidence type="ECO:0000256" key="1">
    <source>
        <dbReference type="SAM" id="Phobius"/>
    </source>
</evidence>
<keyword evidence="1" id="KW-0472">Membrane</keyword>
<comment type="caution">
    <text evidence="2">The sequence shown here is derived from an EMBL/GenBank/DDBJ whole genome shotgun (WGS) entry which is preliminary data.</text>
</comment>
<dbReference type="EMBL" id="JBHSPF010000015">
    <property type="protein sequence ID" value="MFC5627829.1"/>
    <property type="molecule type" value="Genomic_DNA"/>
</dbReference>
<keyword evidence="1" id="KW-1133">Transmembrane helix</keyword>
<evidence type="ECO:0000313" key="3">
    <source>
        <dbReference type="Proteomes" id="UP001596143"/>
    </source>
</evidence>
<organism evidence="2 3">
    <name type="scientific">Aliibacillus thermotolerans</name>
    <dbReference type="NCBI Taxonomy" id="1834418"/>
    <lineage>
        <taxon>Bacteria</taxon>
        <taxon>Bacillati</taxon>
        <taxon>Bacillota</taxon>
        <taxon>Bacilli</taxon>
        <taxon>Bacillales</taxon>
        <taxon>Bacillaceae</taxon>
        <taxon>Aliibacillus</taxon>
    </lineage>
</organism>
<dbReference type="Proteomes" id="UP001596143">
    <property type="component" value="Unassembled WGS sequence"/>
</dbReference>
<name>A0ABW0U524_9BACI</name>
<keyword evidence="3" id="KW-1185">Reference proteome</keyword>